<evidence type="ECO:0000313" key="2">
    <source>
        <dbReference type="Proteomes" id="UP000189818"/>
    </source>
</evidence>
<reference evidence="2" key="1">
    <citation type="submission" date="2017-02" db="EMBL/GenBank/DDBJ databases">
        <authorList>
            <person name="Varghese N."/>
            <person name="Submissions S."/>
        </authorList>
    </citation>
    <scope>NUCLEOTIDE SEQUENCE [LARGE SCALE GENOMIC DNA]</scope>
    <source>
        <strain evidence="2">UM2</strain>
    </source>
</reference>
<keyword evidence="2" id="KW-1185">Reference proteome</keyword>
<gene>
    <name evidence="1" type="ORF">SAMN06295920_104312</name>
</gene>
<proteinExistence type="predicted"/>
<dbReference type="STRING" id="439228.SAMN06295920_104312"/>
<protein>
    <submittedName>
        <fullName evidence="1">Uncharacterized protein</fullName>
    </submittedName>
</protein>
<dbReference type="Proteomes" id="UP000189818">
    <property type="component" value="Unassembled WGS sequence"/>
</dbReference>
<dbReference type="RefSeq" id="WP_079648205.1">
    <property type="nucleotide sequence ID" value="NZ_JBHRVT010000003.1"/>
</dbReference>
<name>A0A1T5CTE8_9SPHN</name>
<dbReference type="AlphaFoldDB" id="A0A1T5CTE8"/>
<organism evidence="1 2">
    <name type="scientific">Rhizorhabdus histidinilytica</name>
    <dbReference type="NCBI Taxonomy" id="439228"/>
    <lineage>
        <taxon>Bacteria</taxon>
        <taxon>Pseudomonadati</taxon>
        <taxon>Pseudomonadota</taxon>
        <taxon>Alphaproteobacteria</taxon>
        <taxon>Sphingomonadales</taxon>
        <taxon>Sphingomonadaceae</taxon>
        <taxon>Rhizorhabdus</taxon>
    </lineage>
</organism>
<dbReference type="OrthoDB" id="7509795at2"/>
<evidence type="ECO:0000313" key="1">
    <source>
        <dbReference type="EMBL" id="SKB62749.1"/>
    </source>
</evidence>
<dbReference type="EMBL" id="FUYM01000004">
    <property type="protein sequence ID" value="SKB62749.1"/>
    <property type="molecule type" value="Genomic_DNA"/>
</dbReference>
<accession>A0A1T5CTE8</accession>
<sequence length="107" mass="11625">MPMRQPERPVRPLALLAIAAGLSLGALHGASAHKPKQPVLTRETYRQRCLLCHKVPPDGIAPEIVAGLALHPGGPRARDLMPNTTCWRRCEKCWSEPQPASSKPAGH</sequence>